<comment type="caution">
    <text evidence="8">The sequence shown here is derived from an EMBL/GenBank/DDBJ whole genome shotgun (WGS) entry which is preliminary data.</text>
</comment>
<dbReference type="InterPro" id="IPR040643">
    <property type="entry name" value="MLVIN_C"/>
</dbReference>
<protein>
    <recommendedName>
        <fullName evidence="7">Murine leukemia virus integrase C-terminal domain-containing protein</fullName>
    </recommendedName>
</protein>
<name>A0A5C6MWI5_9TELE</name>
<evidence type="ECO:0000313" key="8">
    <source>
        <dbReference type="EMBL" id="TWW58668.1"/>
    </source>
</evidence>
<organism evidence="8 9">
    <name type="scientific">Takifugu flavidus</name>
    <name type="common">sansaifugu</name>
    <dbReference type="NCBI Taxonomy" id="433684"/>
    <lineage>
        <taxon>Eukaryota</taxon>
        <taxon>Metazoa</taxon>
        <taxon>Chordata</taxon>
        <taxon>Craniata</taxon>
        <taxon>Vertebrata</taxon>
        <taxon>Euteleostomi</taxon>
        <taxon>Actinopterygii</taxon>
        <taxon>Neopterygii</taxon>
        <taxon>Teleostei</taxon>
        <taxon>Neoteleostei</taxon>
        <taxon>Acanthomorphata</taxon>
        <taxon>Eupercaria</taxon>
        <taxon>Tetraodontiformes</taxon>
        <taxon>Tetradontoidea</taxon>
        <taxon>Tetraodontidae</taxon>
        <taxon>Takifugu</taxon>
    </lineage>
</organism>
<dbReference type="Pfam" id="PF18697">
    <property type="entry name" value="MLVIN_C"/>
    <property type="match status" value="1"/>
</dbReference>
<dbReference type="EMBL" id="RHFK02000019">
    <property type="protein sequence ID" value="TWW58668.1"/>
    <property type="molecule type" value="Genomic_DNA"/>
</dbReference>
<gene>
    <name evidence="8" type="ORF">D4764_06G0001980</name>
</gene>
<keyword evidence="4" id="KW-0255">Endonuclease</keyword>
<feature type="region of interest" description="Disordered" evidence="6">
    <location>
        <begin position="1"/>
        <end position="21"/>
    </location>
</feature>
<evidence type="ECO:0000256" key="6">
    <source>
        <dbReference type="SAM" id="MobiDB-lite"/>
    </source>
</evidence>
<keyword evidence="5" id="KW-0378">Hydrolase</keyword>
<dbReference type="GO" id="GO:0016779">
    <property type="term" value="F:nucleotidyltransferase activity"/>
    <property type="evidence" value="ECO:0007669"/>
    <property type="project" value="UniProtKB-KW"/>
</dbReference>
<dbReference type="Gene3D" id="3.30.70.270">
    <property type="match status" value="1"/>
</dbReference>
<dbReference type="PANTHER" id="PTHR33064:SF37">
    <property type="entry name" value="RIBONUCLEASE H"/>
    <property type="match status" value="1"/>
</dbReference>
<evidence type="ECO:0000313" key="9">
    <source>
        <dbReference type="Proteomes" id="UP000324091"/>
    </source>
</evidence>
<sequence>MPTLSQAEAADVGEAEAEGEEEATPVKMIGVIIVKIMDTGNVIAKRNNVTRDTIEDSSKPEAQLHNQADLHVTMHVERIVRKSPPSTGWRMVQDLQAVNAAVVPRSPLVADPYTLLNDLNPEHQWYTGIDVSNAFFSVPVHPDSQFWFALRFKDGGTPGQGYLRATPNLTIRRCTTLNPATLLPTAEEGHQHNCLDEVSTKVLPRPDLNSTTQEPIQPGDYVWVKKFVRKRWNTPRWEGPYQVQLTTKTAVRVDGKLSWIHFPIVKNRKFFQVKAREQWRTLRKRLTACIGPATAEPRRNL</sequence>
<dbReference type="AlphaFoldDB" id="A0A5C6MWI5"/>
<evidence type="ECO:0000256" key="3">
    <source>
        <dbReference type="ARBA" id="ARBA00022722"/>
    </source>
</evidence>
<dbReference type="GO" id="GO:0004519">
    <property type="term" value="F:endonuclease activity"/>
    <property type="evidence" value="ECO:0007669"/>
    <property type="project" value="UniProtKB-KW"/>
</dbReference>
<keyword evidence="2" id="KW-0548">Nucleotidyltransferase</keyword>
<dbReference type="Proteomes" id="UP000324091">
    <property type="component" value="Chromosome 6"/>
</dbReference>
<dbReference type="SUPFAM" id="SSF56672">
    <property type="entry name" value="DNA/RNA polymerases"/>
    <property type="match status" value="1"/>
</dbReference>
<dbReference type="Gene3D" id="2.30.30.850">
    <property type="match status" value="1"/>
</dbReference>
<dbReference type="InterPro" id="IPR043128">
    <property type="entry name" value="Rev_trsase/Diguanyl_cyclase"/>
</dbReference>
<feature type="domain" description="Murine leukemia virus integrase C-terminal" evidence="7">
    <location>
        <begin position="216"/>
        <end position="266"/>
    </location>
</feature>
<evidence type="ECO:0000256" key="4">
    <source>
        <dbReference type="ARBA" id="ARBA00022759"/>
    </source>
</evidence>
<dbReference type="InterPro" id="IPR043502">
    <property type="entry name" value="DNA/RNA_pol_sf"/>
</dbReference>
<evidence type="ECO:0000259" key="7">
    <source>
        <dbReference type="Pfam" id="PF18697"/>
    </source>
</evidence>
<evidence type="ECO:0000256" key="2">
    <source>
        <dbReference type="ARBA" id="ARBA00022695"/>
    </source>
</evidence>
<dbReference type="InterPro" id="IPR051320">
    <property type="entry name" value="Viral_Replic_Matur_Polypro"/>
</dbReference>
<keyword evidence="1" id="KW-0808">Transferase</keyword>
<keyword evidence="3" id="KW-0540">Nuclease</keyword>
<feature type="compositionally biased region" description="Acidic residues" evidence="6">
    <location>
        <begin position="11"/>
        <end position="21"/>
    </location>
</feature>
<evidence type="ECO:0000256" key="1">
    <source>
        <dbReference type="ARBA" id="ARBA00022679"/>
    </source>
</evidence>
<evidence type="ECO:0000256" key="5">
    <source>
        <dbReference type="ARBA" id="ARBA00022801"/>
    </source>
</evidence>
<keyword evidence="9" id="KW-1185">Reference proteome</keyword>
<dbReference type="GO" id="GO:0016787">
    <property type="term" value="F:hydrolase activity"/>
    <property type="evidence" value="ECO:0007669"/>
    <property type="project" value="UniProtKB-KW"/>
</dbReference>
<accession>A0A5C6MWI5</accession>
<proteinExistence type="predicted"/>
<dbReference type="PANTHER" id="PTHR33064">
    <property type="entry name" value="POL PROTEIN"/>
    <property type="match status" value="1"/>
</dbReference>
<dbReference type="Gene3D" id="3.10.10.10">
    <property type="entry name" value="HIV Type 1 Reverse Transcriptase, subunit A, domain 1"/>
    <property type="match status" value="1"/>
</dbReference>
<reference evidence="8 9" key="1">
    <citation type="submission" date="2019-04" db="EMBL/GenBank/DDBJ databases">
        <title>Chromosome genome assembly for Takifugu flavidus.</title>
        <authorList>
            <person name="Xiao S."/>
        </authorList>
    </citation>
    <scope>NUCLEOTIDE SEQUENCE [LARGE SCALE GENOMIC DNA]</scope>
    <source>
        <strain evidence="8">HTHZ2018</strain>
        <tissue evidence="8">Muscle</tissue>
    </source>
</reference>